<dbReference type="EMBL" id="QGDH01000072">
    <property type="protein sequence ID" value="RAR09700.1"/>
    <property type="molecule type" value="Genomic_DNA"/>
</dbReference>
<keyword evidence="4" id="KW-1185">Reference proteome</keyword>
<dbReference type="SUPFAM" id="SSF53383">
    <property type="entry name" value="PLP-dependent transferases"/>
    <property type="match status" value="1"/>
</dbReference>
<evidence type="ECO:0000313" key="4">
    <source>
        <dbReference type="Proteomes" id="UP000249619"/>
    </source>
</evidence>
<dbReference type="Pfam" id="PF00266">
    <property type="entry name" value="Aminotran_5"/>
    <property type="match status" value="1"/>
</dbReference>
<comment type="caution">
    <text evidence="3">The sequence shown here is derived from an EMBL/GenBank/DDBJ whole genome shotgun (WGS) entry which is preliminary data.</text>
</comment>
<protein>
    <submittedName>
        <fullName evidence="3">Plp-dependent transferase</fullName>
    </submittedName>
</protein>
<organism evidence="3 4">
    <name type="scientific">Stemphylium lycopersici</name>
    <name type="common">Tomato gray leaf spot disease fungus</name>
    <name type="synonym">Thyrospora lycopersici</name>
    <dbReference type="NCBI Taxonomy" id="183478"/>
    <lineage>
        <taxon>Eukaryota</taxon>
        <taxon>Fungi</taxon>
        <taxon>Dikarya</taxon>
        <taxon>Ascomycota</taxon>
        <taxon>Pezizomycotina</taxon>
        <taxon>Dothideomycetes</taxon>
        <taxon>Pleosporomycetidae</taxon>
        <taxon>Pleosporales</taxon>
        <taxon>Pleosporineae</taxon>
        <taxon>Pleosporaceae</taxon>
        <taxon>Stemphylium</taxon>
    </lineage>
</organism>
<dbReference type="InterPro" id="IPR015421">
    <property type="entry name" value="PyrdxlP-dep_Trfase_major"/>
</dbReference>
<feature type="domain" description="Aminotransferase class V" evidence="2">
    <location>
        <begin position="77"/>
        <end position="239"/>
    </location>
</feature>
<keyword evidence="1" id="KW-0663">Pyridoxal phosphate</keyword>
<name>A0A364N1S0_STELY</name>
<evidence type="ECO:0000259" key="2">
    <source>
        <dbReference type="Pfam" id="PF00266"/>
    </source>
</evidence>
<sequence>MTSNSKYGVSDFKTKSGVGFGKELREKEFLFDKGFLNLNHGSFGTYPRPVRDQLRAFQDASEARPDQFIIYEYPRYLDEAREAMAKLLNTPSSTLVFVPNATTGVNTVLRNLEFAPSDHVLIFSTIYGACEKTVSYITETTPAQSVKIEYTFPVEDDWLLQEYENKVKGIEAKGGRVKIAIFDTVVSVPGVRMPFERLTAKSKELGILSFIDGAHGVGHVEIDLGSLDPDFFVSNCHNTLPTSHGYTPKGAAIVSPLPKPTYTQPGAEQNTAEQTVVFSTKSRYVNVEKPPFIANFEFVGTIDASPYLCVPAALKWRETLGGEAVIRKYCQTLVKAAAQHVASVLGTSVLENSTATLGECCLSNVRLPISLDKVLATASKNGVDKEDVTVKVRDWMKKLSSEEYDTFIMVFWYGGHWWARLSGQVYLEMRDFEWAAETLKSMCERVESGEWAGVRGKL</sequence>
<evidence type="ECO:0000256" key="1">
    <source>
        <dbReference type="ARBA" id="ARBA00022898"/>
    </source>
</evidence>
<proteinExistence type="predicted"/>
<keyword evidence="3" id="KW-0808">Transferase</keyword>
<dbReference type="PANTHER" id="PTHR43092:SF2">
    <property type="entry name" value="HERCYNYLCYSTEINE SULFOXIDE LYASE"/>
    <property type="match status" value="1"/>
</dbReference>
<dbReference type="Proteomes" id="UP000249619">
    <property type="component" value="Unassembled WGS sequence"/>
</dbReference>
<dbReference type="GO" id="GO:0016740">
    <property type="term" value="F:transferase activity"/>
    <property type="evidence" value="ECO:0007669"/>
    <property type="project" value="UniProtKB-KW"/>
</dbReference>
<gene>
    <name evidence="3" type="ORF">DDE83_005345</name>
</gene>
<dbReference type="AlphaFoldDB" id="A0A364N1S0"/>
<evidence type="ECO:0000313" key="3">
    <source>
        <dbReference type="EMBL" id="RAR09700.1"/>
    </source>
</evidence>
<dbReference type="PANTHER" id="PTHR43092">
    <property type="entry name" value="L-CYSTEINE DESULFHYDRASE"/>
    <property type="match status" value="1"/>
</dbReference>
<dbReference type="STRING" id="183478.A0A364N1S0"/>
<reference evidence="4" key="1">
    <citation type="submission" date="2018-05" db="EMBL/GenBank/DDBJ databases">
        <title>Draft genome sequence of Stemphylium lycopersici strain CIDEFI 213.</title>
        <authorList>
            <person name="Medina R."/>
            <person name="Franco M.E.E."/>
            <person name="Lucentini C.G."/>
            <person name="Saparrat M.C.N."/>
            <person name="Balatti P.A."/>
        </authorList>
    </citation>
    <scope>NUCLEOTIDE SEQUENCE [LARGE SCALE GENOMIC DNA]</scope>
    <source>
        <strain evidence="4">CIDEFI 213</strain>
    </source>
</reference>
<dbReference type="InterPro" id="IPR000192">
    <property type="entry name" value="Aminotrans_V_dom"/>
</dbReference>
<accession>A0A364N1S0</accession>
<dbReference type="InterPro" id="IPR015424">
    <property type="entry name" value="PyrdxlP-dep_Trfase"/>
</dbReference>
<dbReference type="Gene3D" id="3.40.640.10">
    <property type="entry name" value="Type I PLP-dependent aspartate aminotransferase-like (Major domain)"/>
    <property type="match status" value="1"/>
</dbReference>